<dbReference type="InterPro" id="IPR021506">
    <property type="entry name" value="DUF3165"/>
</dbReference>
<keyword evidence="1" id="KW-0472">Membrane</keyword>
<reference evidence="2 3" key="1">
    <citation type="submission" date="2019-08" db="EMBL/GenBank/DDBJ databases">
        <title>In-depth cultivation of the pig gut microbiome towards novel bacterial diversity and tailored functional studies.</title>
        <authorList>
            <person name="Wylensek D."/>
            <person name="Hitch T.C.A."/>
            <person name="Clavel T."/>
        </authorList>
    </citation>
    <scope>NUCLEOTIDE SEQUENCE [LARGE SCALE GENOMIC DNA]</scope>
    <source>
        <strain evidence="2 3">BL-178-WT-3A</strain>
    </source>
</reference>
<feature type="transmembrane region" description="Helical" evidence="1">
    <location>
        <begin position="29"/>
        <end position="50"/>
    </location>
</feature>
<gene>
    <name evidence="2" type="ORF">FYJ82_02150</name>
</gene>
<dbReference type="RefSeq" id="WP_154454457.1">
    <property type="nucleotide sequence ID" value="NZ_JADYUO010000004.1"/>
</dbReference>
<feature type="transmembrane region" description="Helical" evidence="1">
    <location>
        <begin position="6"/>
        <end position="22"/>
    </location>
</feature>
<keyword evidence="1" id="KW-0812">Transmembrane</keyword>
<dbReference type="EMBL" id="VUNP01000006">
    <property type="protein sequence ID" value="MST53249.1"/>
    <property type="molecule type" value="Genomic_DNA"/>
</dbReference>
<organism evidence="2 3">
    <name type="scientific">Streptococcus alactolyticus</name>
    <dbReference type="NCBI Taxonomy" id="29389"/>
    <lineage>
        <taxon>Bacteria</taxon>
        <taxon>Bacillati</taxon>
        <taxon>Bacillota</taxon>
        <taxon>Bacilli</taxon>
        <taxon>Lactobacillales</taxon>
        <taxon>Streptococcaceae</taxon>
        <taxon>Streptococcus</taxon>
    </lineage>
</organism>
<evidence type="ECO:0000313" key="3">
    <source>
        <dbReference type="Proteomes" id="UP000471052"/>
    </source>
</evidence>
<dbReference type="Proteomes" id="UP000471052">
    <property type="component" value="Unassembled WGS sequence"/>
</dbReference>
<evidence type="ECO:0000313" key="2">
    <source>
        <dbReference type="EMBL" id="MST53249.1"/>
    </source>
</evidence>
<sequence length="90" mass="10063">MFYLIVAILIVSYYFFMAPTSIRNTLNTIGLVGATALLIVLAFMSFIKILQSPPEILLGFTMAIFGFFAIRDVYQLPARAEKSEHPNKGD</sequence>
<comment type="caution">
    <text evidence="2">The sequence shown here is derived from an EMBL/GenBank/DDBJ whole genome shotgun (WGS) entry which is preliminary data.</text>
</comment>
<name>A0A6N7X3N1_STRAY</name>
<dbReference type="AlphaFoldDB" id="A0A6N7X3N1"/>
<feature type="transmembrane region" description="Helical" evidence="1">
    <location>
        <begin position="56"/>
        <end position="74"/>
    </location>
</feature>
<proteinExistence type="predicted"/>
<dbReference type="OrthoDB" id="2237273at2"/>
<keyword evidence="1" id="KW-1133">Transmembrane helix</keyword>
<evidence type="ECO:0000256" key="1">
    <source>
        <dbReference type="SAM" id="Phobius"/>
    </source>
</evidence>
<accession>A0A6N7X3N1</accession>
<dbReference type="Pfam" id="PF11364">
    <property type="entry name" value="DUF3165"/>
    <property type="match status" value="1"/>
</dbReference>
<protein>
    <submittedName>
        <fullName evidence="2">DUF3165 family protein</fullName>
    </submittedName>
</protein>